<evidence type="ECO:0000256" key="4">
    <source>
        <dbReference type="ARBA" id="ARBA00022692"/>
    </source>
</evidence>
<gene>
    <name evidence="15" type="primary">KCNH5_1</name>
    <name evidence="15" type="ORF">FOL46_001352</name>
</gene>
<dbReference type="InterPro" id="IPR050818">
    <property type="entry name" value="KCNH_animal-type"/>
</dbReference>
<dbReference type="GO" id="GO:0042391">
    <property type="term" value="P:regulation of membrane potential"/>
    <property type="evidence" value="ECO:0007669"/>
    <property type="project" value="TreeGrafter"/>
</dbReference>
<keyword evidence="3" id="KW-0633">Potassium transport</keyword>
<keyword evidence="9" id="KW-0406">Ion transport</keyword>
<dbReference type="Proteomes" id="UP000572268">
    <property type="component" value="Unassembled WGS sequence"/>
</dbReference>
<keyword evidence="5" id="KW-0631">Potassium channel</keyword>
<dbReference type="SUPFAM" id="SSF81324">
    <property type="entry name" value="Voltage-gated potassium channels"/>
    <property type="match status" value="1"/>
</dbReference>
<dbReference type="InterPro" id="IPR003938">
    <property type="entry name" value="K_chnl_volt-dep_EAG/ELK/ERG"/>
</dbReference>
<name>A0A7J6MD80_PEROL</name>
<accession>A0A7J6MD80</accession>
<feature type="transmembrane region" description="Helical" evidence="13">
    <location>
        <begin position="1117"/>
        <end position="1137"/>
    </location>
</feature>
<evidence type="ECO:0000313" key="15">
    <source>
        <dbReference type="EMBL" id="KAF4669529.1"/>
    </source>
</evidence>
<protein>
    <submittedName>
        <fullName evidence="15">Potassium voltage-gated channel sub H member 5</fullName>
    </submittedName>
</protein>
<feature type="transmembrane region" description="Helical" evidence="13">
    <location>
        <begin position="1003"/>
        <end position="1024"/>
    </location>
</feature>
<sequence>MIFQQTPLQVEPEERLCEVIAGIARASLRAEQTLLRALEDEASLLNPEGESSHERATAALVKMSTQLALGLGGMGDFLEIITDAAPGKVALTTMQSMCMTLRELTAALAEGAAEARPVIHDMDPTELHAQLLHPEAPEGKGVRSERKMSALTTDTPTSSLNISVPLPPIYVSDCALLGANVAGATEDRQFSAALDDRINELERTLQREGLLLRELTSERLRKADKETPEAPKRLTLPQAMCYPESVELQLTARTNSEFEVDGTLLSDGELRDRWASVCGGRRSCEGMSSASTIEGSSLRDIGALIELHRAKDQRAYERREEFFWPQSKRRGCQNRKAAGERGMASPDTAPESDVETRSPPARWFVKHRNEAGVFVQRVEDGDAQVRLERLTKEPRREGATRGGDSITEGHLRNHLAKYSAGLRLGLSPGSYGAFLAIRVSGRLAGAKSEEELRAAVASVTEAGIGWMEGVQTALTTAEETLRKIQRVRLDLREASHFGGIYEMGEALTAAGSLWEPALDDRAFNELVQCAREKLGRLTDERREIAQQYVSEAKRLSSTMAAIPAWFLLKDALARLRQTGASSEILMEAESAMEVVSDGSLNISRKQVQAAAAELMKDDATQRAVLQCDQWLDTNHATLRERSIVELRVAQLRSKAIRRLRSAIERHLWGYAEGDCAIAHAVEDARDVGRRQAHKSEPNLRSTMRKRGRMKSMTDAGRKLVQKGVEVIARQVEHRDAQQLTMMEQTYEGFFTDFDEDCVDHYRAEERIIGNRQKIGDSHNLGGAGLSVLATGQASLATLYGSQRAPESKPAEPSAAKILGLCDRVKETLQRSECFVWPDSRFRRTWDLILLFLILYQAVTVPLLLAFPYIHLSGGYKLFEDVVTVFFLLDVLVNFCTGYQRPNGVIEMGAKEVALHYLKGWFLLDLLASFPYSWIITAAAGTDSAASRGPNLLRIIRVGRIARGLKLVRVLKLKGVMDELSASLGGALVESCAMTLIGMAKFSVLVLLIAHWNACAFGMVGWELYRSGSENWMYRLEYAKGAYPTELVTLHQRPCVDGETAELQATSYTNWDDYTPGDRICVLPDVYEAYLQSMFWSLQTIAAVGYGNVYGWHWGERLYSIIAMLLGCAAFGLTVGYVQTLYSSPDIVLNHFQTKRRNTLTYLRRNLRLPPAIMEKVQTYFRSQEERHRLHRVECDEILRMLSLPLRCEVQRHIRGGVLNQLPMFSECPNVDAQLPANLVLKLVPVEYGPNDVLFECGELADCVYFLARGKVRLLNKSSRSSMTLRDNGYDTHFGELSLLVNSVRIVQAQCLTFSEFYVLHTIDFLESIMEFPQELAFYVGMARKILKEAKERRVQRKRRDRQRNVLSSREDKRELTGILQNERGPRETAGTAKTSSENRRSGQPMRMRSGLKFARIESMRALESDRSARSSMNTSLERSEPTGRREGLAELVEGWEELRDRVSDASVARDAYKRRKYRSKSCIDQVIEIPVEKPRRATWTAADISRGGSASSVVGGHFLVDMPVDRSRRQSWLARAQQSLELEIMPDSDTEEATRSIDPMSPGVHTILFPGHAITDVPRDKSIRDEWIDKADAHAIDTARRATSAGPEEPDKAMVEFMSERESYGRAESGTDSLSESDESSGDPQIRRSRTGIRLRASSKRRMRLKPAMAQRQQKLTGYRLKQKLEMFETPMWESVPCMRDVSSDIFPWQTLKYARRESEESEDEEREMRRMSALFLLEDTATSSQTRLRRAREHLRAVVMKKAAARPSMADKINLQRAQRERALASNRNLYSRTHSYHSAMEATRSGYLGESEEPVLQTLQRSADLKHRLSARYEGSESIFTSHTTATGGKFGGFEIVHMLFRGAVKVRGLGVDRGCESSWFVSTAVLLKTPMATLRRRNPHPQCIVGYGGFIPGRIAEDLHGSTHSKENLLATKLARGPRLERACFGENDAKVRKPWLPTTGYCGTIRGKDSNDVYGVTHKTAGTIASKLVKHPVFQRSPLGPGFWSSATGAGLLHAALVHRSSKHDLNPLYEERDLLELLATREDLSNMTRSFDRVRIPPRTIPRSMSDNREISYQPPPDCRALRRCRRGDGTLDPALYAKYRGYSYPTLSGLIEQFRGATRALFVVNPVKSVEDTVTVTAAVLVMNTAETAFEVHQWFNDDTKGKRSVIVSSFPASRPMKSSTMTNRRSPKAMSLPGAGSFSPSSASTTITNTRNVDYTSLQQLVQIDKVFPLTNGRTGVCGSMTLTDVKSLLPQDEEDCRSRVLLVKRCHKLGLSSSVLLKDYFDKLVGKKDAVEMVLMLPLKSRYNVRSSKPLPPKTGFVVFSDPTDALIARAYGSLQRVLGDIEIKVETYDRV</sequence>
<evidence type="ECO:0000256" key="13">
    <source>
        <dbReference type="SAM" id="Phobius"/>
    </source>
</evidence>
<evidence type="ECO:0000256" key="2">
    <source>
        <dbReference type="ARBA" id="ARBA00022448"/>
    </source>
</evidence>
<dbReference type="GO" id="GO:0005886">
    <property type="term" value="C:plasma membrane"/>
    <property type="evidence" value="ECO:0007669"/>
    <property type="project" value="TreeGrafter"/>
</dbReference>
<dbReference type="SUPFAM" id="SSF51206">
    <property type="entry name" value="cAMP-binding domain-like"/>
    <property type="match status" value="1"/>
</dbReference>
<evidence type="ECO:0000313" key="16">
    <source>
        <dbReference type="Proteomes" id="UP000572268"/>
    </source>
</evidence>
<dbReference type="InterPro" id="IPR005821">
    <property type="entry name" value="Ion_trans_dom"/>
</dbReference>
<evidence type="ECO:0000256" key="10">
    <source>
        <dbReference type="ARBA" id="ARBA00023136"/>
    </source>
</evidence>
<feature type="compositionally biased region" description="Basic residues" evidence="12">
    <location>
        <begin position="1647"/>
        <end position="1665"/>
    </location>
</feature>
<dbReference type="Pfam" id="PF00027">
    <property type="entry name" value="cNMP_binding"/>
    <property type="match status" value="1"/>
</dbReference>
<dbReference type="SMART" id="SM00100">
    <property type="entry name" value="cNMP"/>
    <property type="match status" value="1"/>
</dbReference>
<proteinExistence type="predicted"/>
<comment type="caution">
    <text evidence="15">The sequence shown here is derived from an EMBL/GenBank/DDBJ whole genome shotgun (WGS) entry which is preliminary data.</text>
</comment>
<dbReference type="Gene3D" id="1.10.287.70">
    <property type="match status" value="1"/>
</dbReference>
<evidence type="ECO:0000256" key="8">
    <source>
        <dbReference type="ARBA" id="ARBA00022989"/>
    </source>
</evidence>
<evidence type="ECO:0000259" key="14">
    <source>
        <dbReference type="PROSITE" id="PS50042"/>
    </source>
</evidence>
<dbReference type="InterPro" id="IPR000595">
    <property type="entry name" value="cNMP-bd_dom"/>
</dbReference>
<keyword evidence="7" id="KW-0630">Potassium</keyword>
<comment type="subcellular location">
    <subcellularLocation>
        <location evidence="1">Membrane</location>
        <topology evidence="1">Multi-pass membrane protein</topology>
    </subcellularLocation>
</comment>
<feature type="region of interest" description="Disordered" evidence="12">
    <location>
        <begin position="1351"/>
        <end position="1410"/>
    </location>
</feature>
<feature type="region of interest" description="Disordered" evidence="12">
    <location>
        <begin position="333"/>
        <end position="358"/>
    </location>
</feature>
<feature type="region of interest" description="Disordered" evidence="12">
    <location>
        <begin position="2182"/>
        <end position="2211"/>
    </location>
</feature>
<feature type="transmembrane region" description="Helical" evidence="13">
    <location>
        <begin position="847"/>
        <end position="869"/>
    </location>
</feature>
<evidence type="ECO:0000256" key="12">
    <source>
        <dbReference type="SAM" id="MobiDB-lite"/>
    </source>
</evidence>
<dbReference type="EMBL" id="JABANN010000138">
    <property type="protein sequence ID" value="KAF4669529.1"/>
    <property type="molecule type" value="Genomic_DNA"/>
</dbReference>
<feature type="compositionally biased region" description="Low complexity" evidence="12">
    <location>
        <begin position="2198"/>
        <end position="2211"/>
    </location>
</feature>
<dbReference type="Gene3D" id="2.60.120.10">
    <property type="entry name" value="Jelly Rolls"/>
    <property type="match status" value="1"/>
</dbReference>
<keyword evidence="8 13" id="KW-1133">Transmembrane helix</keyword>
<evidence type="ECO:0000256" key="11">
    <source>
        <dbReference type="ARBA" id="ARBA00023303"/>
    </source>
</evidence>
<keyword evidence="6" id="KW-0851">Voltage-gated channel</keyword>
<evidence type="ECO:0000256" key="5">
    <source>
        <dbReference type="ARBA" id="ARBA00022826"/>
    </source>
</evidence>
<dbReference type="PROSITE" id="PS50042">
    <property type="entry name" value="CNMP_BINDING_3"/>
    <property type="match status" value="1"/>
</dbReference>
<dbReference type="CDD" id="cd00038">
    <property type="entry name" value="CAP_ED"/>
    <property type="match status" value="1"/>
</dbReference>
<evidence type="ECO:0000256" key="7">
    <source>
        <dbReference type="ARBA" id="ARBA00022958"/>
    </source>
</evidence>
<keyword evidence="11" id="KW-0407">Ion channel</keyword>
<feature type="region of interest" description="Disordered" evidence="12">
    <location>
        <begin position="1621"/>
        <end position="1674"/>
    </location>
</feature>
<organism evidence="15 16">
    <name type="scientific">Perkinsus olseni</name>
    <name type="common">Perkinsus atlanticus</name>
    <dbReference type="NCBI Taxonomy" id="32597"/>
    <lineage>
        <taxon>Eukaryota</taxon>
        <taxon>Sar</taxon>
        <taxon>Alveolata</taxon>
        <taxon>Perkinsozoa</taxon>
        <taxon>Perkinsea</taxon>
        <taxon>Perkinsida</taxon>
        <taxon>Perkinsidae</taxon>
        <taxon>Perkinsus</taxon>
    </lineage>
</organism>
<dbReference type="Pfam" id="PF00520">
    <property type="entry name" value="Ion_trans"/>
    <property type="match status" value="1"/>
</dbReference>
<feature type="region of interest" description="Disordered" evidence="12">
    <location>
        <begin position="1422"/>
        <end position="1445"/>
    </location>
</feature>
<reference evidence="15 16" key="1">
    <citation type="submission" date="2020-04" db="EMBL/GenBank/DDBJ databases">
        <title>Perkinsus olseni comparative genomics.</title>
        <authorList>
            <person name="Bogema D.R."/>
        </authorList>
    </citation>
    <scope>NUCLEOTIDE SEQUENCE [LARGE SCALE GENOMIC DNA]</scope>
    <source>
        <strain evidence="15">ATCC PRA-31</strain>
    </source>
</reference>
<keyword evidence="10 13" id="KW-0472">Membrane</keyword>
<dbReference type="GO" id="GO:0005249">
    <property type="term" value="F:voltage-gated potassium channel activity"/>
    <property type="evidence" value="ECO:0007669"/>
    <property type="project" value="InterPro"/>
</dbReference>
<evidence type="ECO:0000256" key="1">
    <source>
        <dbReference type="ARBA" id="ARBA00004141"/>
    </source>
</evidence>
<evidence type="ECO:0000256" key="6">
    <source>
        <dbReference type="ARBA" id="ARBA00022882"/>
    </source>
</evidence>
<feature type="compositionally biased region" description="Polar residues" evidence="12">
    <location>
        <begin position="2182"/>
        <end position="2191"/>
    </location>
</feature>
<dbReference type="InterPro" id="IPR014710">
    <property type="entry name" value="RmlC-like_jellyroll"/>
</dbReference>
<dbReference type="GO" id="GO:0034702">
    <property type="term" value="C:monoatomic ion channel complex"/>
    <property type="evidence" value="ECO:0007669"/>
    <property type="project" value="UniProtKB-KW"/>
</dbReference>
<feature type="domain" description="Cyclic nucleotide-binding" evidence="14">
    <location>
        <begin position="1229"/>
        <end position="1329"/>
    </location>
</feature>
<dbReference type="PANTHER" id="PTHR10217:SF435">
    <property type="entry name" value="POTASSIUM VOLTAGE-GATED CHANNEL PROTEIN EAG"/>
    <property type="match status" value="1"/>
</dbReference>
<dbReference type="PRINTS" id="PR01463">
    <property type="entry name" value="EAGCHANLFMLY"/>
</dbReference>
<keyword evidence="4 13" id="KW-0812">Transmembrane</keyword>
<keyword evidence="2" id="KW-0813">Transport</keyword>
<evidence type="ECO:0000256" key="3">
    <source>
        <dbReference type="ARBA" id="ARBA00022538"/>
    </source>
</evidence>
<dbReference type="InterPro" id="IPR018490">
    <property type="entry name" value="cNMP-bd_dom_sf"/>
</dbReference>
<dbReference type="PANTHER" id="PTHR10217">
    <property type="entry name" value="VOLTAGE AND LIGAND GATED POTASSIUM CHANNEL"/>
    <property type="match status" value="1"/>
</dbReference>
<evidence type="ECO:0000256" key="9">
    <source>
        <dbReference type="ARBA" id="ARBA00023065"/>
    </source>
</evidence>
<feature type="transmembrane region" description="Helical" evidence="13">
    <location>
        <begin position="1092"/>
        <end position="1110"/>
    </location>
</feature>